<sequence>MIRRVAAFLNYTAIPDKLRVVGEWGTATCHAALTHRLTSLPRPTCLPEYITMWFGTKKL</sequence>
<dbReference type="Proteomes" id="UP001320148">
    <property type="component" value="Chromosome"/>
</dbReference>
<proteinExistence type="predicted"/>
<evidence type="ECO:0000313" key="1">
    <source>
        <dbReference type="EMBL" id="BCS95390.1"/>
    </source>
</evidence>
<gene>
    <name evidence="1" type="ORF">DSLASN_10220</name>
</gene>
<protein>
    <submittedName>
        <fullName evidence="1">Uncharacterized protein</fullName>
    </submittedName>
</protein>
<evidence type="ECO:0000313" key="2">
    <source>
        <dbReference type="Proteomes" id="UP001320148"/>
    </source>
</evidence>
<reference evidence="1 2" key="1">
    <citation type="submission" date="2021-02" db="EMBL/GenBank/DDBJ databases">
        <title>Complete genome of Desulfoluna sp. strain ASN36.</title>
        <authorList>
            <person name="Takahashi A."/>
            <person name="Kojima H."/>
            <person name="Fukui M."/>
        </authorList>
    </citation>
    <scope>NUCLEOTIDE SEQUENCE [LARGE SCALE GENOMIC DNA]</scope>
    <source>
        <strain evidence="1 2">ASN36</strain>
    </source>
</reference>
<keyword evidence="2" id="KW-1185">Reference proteome</keyword>
<organism evidence="1 2">
    <name type="scientific">Desulfoluna limicola</name>
    <dbReference type="NCBI Taxonomy" id="2810562"/>
    <lineage>
        <taxon>Bacteria</taxon>
        <taxon>Pseudomonadati</taxon>
        <taxon>Thermodesulfobacteriota</taxon>
        <taxon>Desulfobacteria</taxon>
        <taxon>Desulfobacterales</taxon>
        <taxon>Desulfolunaceae</taxon>
        <taxon>Desulfoluna</taxon>
    </lineage>
</organism>
<accession>A0ABM7PCT7</accession>
<dbReference type="EMBL" id="AP024488">
    <property type="protein sequence ID" value="BCS95390.1"/>
    <property type="molecule type" value="Genomic_DNA"/>
</dbReference>
<name>A0ABM7PCT7_9BACT</name>